<dbReference type="Proteomes" id="UP000811609">
    <property type="component" value="Chromosome 1"/>
</dbReference>
<gene>
    <name evidence="1" type="ORF">CIPAW_01G037500</name>
</gene>
<evidence type="ECO:0000313" key="1">
    <source>
        <dbReference type="EMBL" id="KAG6666537.1"/>
    </source>
</evidence>
<comment type="caution">
    <text evidence="1">The sequence shown here is derived from an EMBL/GenBank/DDBJ whole genome shotgun (WGS) entry which is preliminary data.</text>
</comment>
<name>A0A8T1RHP9_CARIL</name>
<keyword evidence="2" id="KW-1185">Reference proteome</keyword>
<organism evidence="1 2">
    <name type="scientific">Carya illinoinensis</name>
    <name type="common">Pecan</name>
    <dbReference type="NCBI Taxonomy" id="32201"/>
    <lineage>
        <taxon>Eukaryota</taxon>
        <taxon>Viridiplantae</taxon>
        <taxon>Streptophyta</taxon>
        <taxon>Embryophyta</taxon>
        <taxon>Tracheophyta</taxon>
        <taxon>Spermatophyta</taxon>
        <taxon>Magnoliopsida</taxon>
        <taxon>eudicotyledons</taxon>
        <taxon>Gunneridae</taxon>
        <taxon>Pentapetalae</taxon>
        <taxon>rosids</taxon>
        <taxon>fabids</taxon>
        <taxon>Fagales</taxon>
        <taxon>Juglandaceae</taxon>
        <taxon>Carya</taxon>
    </lineage>
</organism>
<accession>A0A8T1RHP9</accession>
<dbReference type="AlphaFoldDB" id="A0A8T1RHP9"/>
<protein>
    <submittedName>
        <fullName evidence="1">Uncharacterized protein</fullName>
    </submittedName>
</protein>
<evidence type="ECO:0000313" key="2">
    <source>
        <dbReference type="Proteomes" id="UP000811609"/>
    </source>
</evidence>
<reference evidence="1" key="1">
    <citation type="submission" date="2020-12" db="EMBL/GenBank/DDBJ databases">
        <title>WGS assembly of Carya illinoinensis cv. Pawnee.</title>
        <authorList>
            <person name="Platts A."/>
            <person name="Shu S."/>
            <person name="Wright S."/>
            <person name="Barry K."/>
            <person name="Edger P."/>
            <person name="Pires J.C."/>
            <person name="Schmutz J."/>
        </authorList>
    </citation>
    <scope>NUCLEOTIDE SEQUENCE</scope>
    <source>
        <tissue evidence="1">Leaf</tissue>
    </source>
</reference>
<sequence>MHLQVLMAFESQQILRRSFVHDMQHLRCACMVGHNNYNKKLTIFGLRGRSHWSFPGVSPPLCSVVLSAFSGLVSISVREAPDFLLIR</sequence>
<proteinExistence type="predicted"/>
<dbReference type="EMBL" id="CM031809">
    <property type="protein sequence ID" value="KAG6666537.1"/>
    <property type="molecule type" value="Genomic_DNA"/>
</dbReference>